<evidence type="ECO:0000256" key="2">
    <source>
        <dbReference type="ARBA" id="ARBA00022553"/>
    </source>
</evidence>
<dbReference type="PROSITE" id="PS52004">
    <property type="entry name" value="KS3_2"/>
    <property type="match status" value="1"/>
</dbReference>
<dbReference type="SMART" id="SM00823">
    <property type="entry name" value="PKS_PP"/>
    <property type="match status" value="2"/>
</dbReference>
<protein>
    <submittedName>
        <fullName evidence="13">SDR family NAD(P)-dependent oxidoreductase</fullName>
    </submittedName>
</protein>
<dbReference type="RefSeq" id="WP_230002159.1">
    <property type="nucleotide sequence ID" value="NZ_CP087134.1"/>
</dbReference>
<dbReference type="Gene3D" id="3.40.50.150">
    <property type="entry name" value="Vaccinia Virus protein VP39"/>
    <property type="match status" value="1"/>
</dbReference>
<feature type="domain" description="Ketosynthase family 3 (KS3)" evidence="11">
    <location>
        <begin position="868"/>
        <end position="1289"/>
    </location>
</feature>
<dbReference type="InterPro" id="IPR049552">
    <property type="entry name" value="PKS_DH_N"/>
</dbReference>
<dbReference type="PANTHER" id="PTHR43775">
    <property type="entry name" value="FATTY ACID SYNTHASE"/>
    <property type="match status" value="1"/>
</dbReference>
<dbReference type="Gene3D" id="3.10.129.110">
    <property type="entry name" value="Polyketide synthase dehydratase"/>
    <property type="match status" value="1"/>
</dbReference>
<dbReference type="InterPro" id="IPR013217">
    <property type="entry name" value="Methyltransf_12"/>
</dbReference>
<dbReference type="InterPro" id="IPR016039">
    <property type="entry name" value="Thiolase-like"/>
</dbReference>
<dbReference type="PROSITE" id="PS00606">
    <property type="entry name" value="KS3_1"/>
    <property type="match status" value="1"/>
</dbReference>
<dbReference type="InterPro" id="IPR020841">
    <property type="entry name" value="PKS_Beta-ketoAc_synthase_dom"/>
</dbReference>
<feature type="domain" description="Carrier" evidence="10">
    <location>
        <begin position="395"/>
        <end position="472"/>
    </location>
</feature>
<gene>
    <name evidence="13" type="ORF">SGQ83_19905</name>
</gene>
<feature type="domain" description="Carrier" evidence="10">
    <location>
        <begin position="2179"/>
        <end position="2253"/>
    </location>
</feature>
<keyword evidence="4" id="KW-0521">NADP</keyword>
<dbReference type="SUPFAM" id="SSF53335">
    <property type="entry name" value="S-adenosyl-L-methionine-dependent methyltransferases"/>
    <property type="match status" value="1"/>
</dbReference>
<evidence type="ECO:0000256" key="7">
    <source>
        <dbReference type="ARBA" id="ARBA00023315"/>
    </source>
</evidence>
<feature type="active site" description="Proton donor; for dehydratase activity" evidence="8">
    <location>
        <position position="1661"/>
    </location>
</feature>
<dbReference type="Pfam" id="PF00550">
    <property type="entry name" value="PP-binding"/>
    <property type="match status" value="2"/>
</dbReference>
<keyword evidence="6" id="KW-0511">Multifunctional enzyme</keyword>
<feature type="domain" description="PKS/mFAS DH" evidence="12">
    <location>
        <begin position="1467"/>
        <end position="1745"/>
    </location>
</feature>
<dbReference type="SUPFAM" id="SSF47336">
    <property type="entry name" value="ACP-like"/>
    <property type="match status" value="2"/>
</dbReference>
<accession>A0ABU4RGB4</accession>
<dbReference type="InterPro" id="IPR020843">
    <property type="entry name" value="ER"/>
</dbReference>
<dbReference type="InterPro" id="IPR001031">
    <property type="entry name" value="Thioesterase"/>
</dbReference>
<dbReference type="SMART" id="SM00829">
    <property type="entry name" value="PKS_ER"/>
    <property type="match status" value="1"/>
</dbReference>
<keyword evidence="5" id="KW-0456">Lyase</keyword>
<dbReference type="Gene3D" id="3.40.47.10">
    <property type="match status" value="1"/>
</dbReference>
<evidence type="ECO:0000256" key="5">
    <source>
        <dbReference type="ARBA" id="ARBA00023239"/>
    </source>
</evidence>
<dbReference type="SUPFAM" id="SSF51735">
    <property type="entry name" value="NAD(P)-binding Rossmann-fold domains"/>
    <property type="match status" value="2"/>
</dbReference>
<dbReference type="InterPro" id="IPR042104">
    <property type="entry name" value="PKS_dehydratase_sf"/>
</dbReference>
<evidence type="ECO:0000256" key="4">
    <source>
        <dbReference type="ARBA" id="ARBA00022857"/>
    </source>
</evidence>
<keyword evidence="2" id="KW-0597">Phosphoprotein</keyword>
<dbReference type="EMBL" id="JAWXVI010000011">
    <property type="protein sequence ID" value="MDX6191629.1"/>
    <property type="molecule type" value="Genomic_DNA"/>
</dbReference>
<feature type="region of interest" description="C-terminal hotdog fold" evidence="8">
    <location>
        <begin position="1605"/>
        <end position="1745"/>
    </location>
</feature>
<dbReference type="SUPFAM" id="SSF50129">
    <property type="entry name" value="GroES-like"/>
    <property type="match status" value="1"/>
</dbReference>
<organism evidence="13 14">
    <name type="scientific">Flavobacterium cupriresistens</name>
    <dbReference type="NCBI Taxonomy" id="2893885"/>
    <lineage>
        <taxon>Bacteria</taxon>
        <taxon>Pseudomonadati</taxon>
        <taxon>Bacteroidota</taxon>
        <taxon>Flavobacteriia</taxon>
        <taxon>Flavobacteriales</taxon>
        <taxon>Flavobacteriaceae</taxon>
        <taxon>Flavobacterium</taxon>
    </lineage>
</organism>
<keyword evidence="14" id="KW-1185">Reference proteome</keyword>
<dbReference type="InterPro" id="IPR013149">
    <property type="entry name" value="ADH-like_C"/>
</dbReference>
<dbReference type="Pfam" id="PF02801">
    <property type="entry name" value="Ketoacyl-synt_C"/>
    <property type="match status" value="1"/>
</dbReference>
<evidence type="ECO:0000259" key="12">
    <source>
        <dbReference type="PROSITE" id="PS52019"/>
    </source>
</evidence>
<dbReference type="InterPro" id="IPR013154">
    <property type="entry name" value="ADH-like_N"/>
</dbReference>
<dbReference type="PANTHER" id="PTHR43775:SF37">
    <property type="entry name" value="SI:DKEY-61P9.11"/>
    <property type="match status" value="1"/>
</dbReference>
<dbReference type="InterPro" id="IPR036291">
    <property type="entry name" value="NAD(P)-bd_dom_sf"/>
</dbReference>
<dbReference type="InterPro" id="IPR029058">
    <property type="entry name" value="AB_hydrolase_fold"/>
</dbReference>
<reference evidence="13 14" key="1">
    <citation type="submission" date="2023-11" db="EMBL/GenBank/DDBJ databases">
        <title>Unpublished Manusciprt.</title>
        <authorList>
            <person name="Saticioglu I.B."/>
            <person name="Ay H."/>
            <person name="Ajmi N."/>
            <person name="Altun S."/>
            <person name="Duman M."/>
        </authorList>
    </citation>
    <scope>NUCLEOTIDE SEQUENCE [LARGE SCALE GENOMIC DNA]</scope>
    <source>
        <strain evidence="13 14">Fl-318</strain>
    </source>
</reference>
<dbReference type="Pfam" id="PF08242">
    <property type="entry name" value="Methyltransf_12"/>
    <property type="match status" value="1"/>
</dbReference>
<dbReference type="PROSITE" id="PS52019">
    <property type="entry name" value="PKS_MFAS_DH"/>
    <property type="match status" value="1"/>
</dbReference>
<dbReference type="Gene3D" id="3.90.180.10">
    <property type="entry name" value="Medium-chain alcohol dehydrogenases, catalytic domain"/>
    <property type="match status" value="1"/>
</dbReference>
<dbReference type="PROSITE" id="PS00012">
    <property type="entry name" value="PHOSPHOPANTETHEINE"/>
    <property type="match status" value="1"/>
</dbReference>
<keyword evidence="1" id="KW-0596">Phosphopantetheine</keyword>
<dbReference type="SMART" id="SM00826">
    <property type="entry name" value="PKS_DH"/>
    <property type="match status" value="1"/>
</dbReference>
<dbReference type="InterPro" id="IPR014030">
    <property type="entry name" value="Ketoacyl_synth_N"/>
</dbReference>
<dbReference type="Gene3D" id="3.40.50.1820">
    <property type="entry name" value="alpha/beta hydrolase"/>
    <property type="match status" value="1"/>
</dbReference>
<dbReference type="InterPro" id="IPR049551">
    <property type="entry name" value="PKS_DH_C"/>
</dbReference>
<dbReference type="InterPro" id="IPR018201">
    <property type="entry name" value="Ketoacyl_synth_AS"/>
</dbReference>
<dbReference type="Pfam" id="PF14765">
    <property type="entry name" value="PS-DH"/>
    <property type="match status" value="1"/>
</dbReference>
<dbReference type="InterPro" id="IPR020806">
    <property type="entry name" value="PKS_PP-bd"/>
</dbReference>
<dbReference type="SMART" id="SM01294">
    <property type="entry name" value="PKS_PP_betabranch"/>
    <property type="match status" value="1"/>
</dbReference>
<dbReference type="Pfam" id="PF00109">
    <property type="entry name" value="ketoacyl-synt"/>
    <property type="match status" value="1"/>
</dbReference>
<evidence type="ECO:0000256" key="6">
    <source>
        <dbReference type="ARBA" id="ARBA00023268"/>
    </source>
</evidence>
<dbReference type="Proteomes" id="UP001273350">
    <property type="component" value="Unassembled WGS sequence"/>
</dbReference>
<dbReference type="InterPro" id="IPR009081">
    <property type="entry name" value="PP-bd_ACP"/>
</dbReference>
<feature type="region of interest" description="Disordered" evidence="9">
    <location>
        <begin position="2264"/>
        <end position="2284"/>
    </location>
</feature>
<feature type="region of interest" description="N-terminal hotdog fold" evidence="8">
    <location>
        <begin position="1467"/>
        <end position="1591"/>
    </location>
</feature>
<feature type="active site" description="Proton acceptor; for dehydratase activity" evidence="8">
    <location>
        <position position="1497"/>
    </location>
</feature>
<dbReference type="InterPro" id="IPR057326">
    <property type="entry name" value="KR_dom"/>
</dbReference>
<dbReference type="Pfam" id="PF00975">
    <property type="entry name" value="Thioesterase"/>
    <property type="match status" value="1"/>
</dbReference>
<dbReference type="Pfam" id="PF08240">
    <property type="entry name" value="ADH_N"/>
    <property type="match status" value="1"/>
</dbReference>
<dbReference type="Pfam" id="PF00107">
    <property type="entry name" value="ADH_zinc_N"/>
    <property type="match status" value="1"/>
</dbReference>
<dbReference type="Gene3D" id="3.40.50.720">
    <property type="entry name" value="NAD(P)-binding Rossmann-like Domain"/>
    <property type="match status" value="2"/>
</dbReference>
<dbReference type="InterPro" id="IPR020807">
    <property type="entry name" value="PKS_DH"/>
</dbReference>
<dbReference type="Gene3D" id="1.10.1200.10">
    <property type="entry name" value="ACP-like"/>
    <property type="match status" value="2"/>
</dbReference>
<comment type="caution">
    <text evidence="13">The sequence shown here is derived from an EMBL/GenBank/DDBJ whole genome shotgun (WGS) entry which is preliminary data.</text>
</comment>
<keyword evidence="3" id="KW-0808">Transferase</keyword>
<name>A0ABU4RGB4_9FLAO</name>
<dbReference type="CDD" id="cd02440">
    <property type="entry name" value="AdoMet_MTases"/>
    <property type="match status" value="1"/>
</dbReference>
<dbReference type="InterPro" id="IPR029063">
    <property type="entry name" value="SAM-dependent_MTases_sf"/>
</dbReference>
<sequence length="2576" mass="289570">MTTIKNNAIEMQRICHNSLLSILINMGFRSGIANDIDLLKIELKIVDKHTRLLEECIRSLKSCDYLQENEAVFTLTTRAQEELKDFDRQVTLQNIFAEMPEMAGHAKLLQGCLDGLQSIFQGKINATDVMFPDGSMELVSGVYKGNEQADYFNDILCQVVENIVADNIENLGEGEKFTILEVGAGTGGTSNLLFQVLSAYKDKISYVYTDLSKSFLFHAEKHYKAIAPYLETKLFNIERSPENQELALGSFDMVIGANVVHATKNIRKSLQNIKGVLKRNGVLVLNEIAQNDIYATLTFGLLDGWWLYEDAEVRLGGSPGLSPKGWQKVLTDTGFVNTMSYPEDEELFQQIIISQSDGEIILADEDAKVEQSLKDTKPDKKEIVSQKAVGIAQAVDSKEIANFIKNKLALVLKMEISEFDEITPMSDYGVDSIIGLELIKEINETLTNAIPTTILFDYPTIKEFAKYLAEEHSSAFTIQPTVSENEIKPEKEVLSQQLETVKKEETPFSVNKEKGQAQRLWLEKPATIDDISIVNFDLPAIQQEEVLVEISHFSLNFGDLLCVKGLYPTMPPYPFSPGFEASGIIIERGDKVINFSIGDRVIVMTDGSYGLHSTHCVANELQLLPIPENQSFEEACAIPTVAMTMVEAFRRVHVKKGDYILVQTATGGIGHIAIQLAKHLELKVIATAGSTHKIEYLREIGVTHAINYREQDFEEAVNRITNGQGVTVVVNTLSGENIQKGINCLGKRGQYIELSMTALKSANHIDLSKFSNNQTFIAVDLRKLIGEDREYIEGLWAECKQYIEKGILKSVISTEVPFEDYKKAYKILEDRDNIGKVIVKANSVRTTQTEIPSSSFKEIKQSSQNTKALDIAIVGMSGQYGSAKDLNDFWQKIKGGESLIEEVPNERWNIDEHFSADQEVANKTYSKWGSFLRDIDKFDPLFFRISGKEAEGMDPQQRLFLEHCWKAFEDAAIVTDKLNGAKCGIYVGAGQGDYVQTTNLENAAIYWGNSSAILASRISYFLNLKGPAIAIDTACSSSLVAIEMACKSLYYKEVDIALSGGVFINTTPRFYKLSSKAGMLSKDGQCYAFDHRANGFVPGEGVGVLVLKRLEDAKRDGDYIHGIIKGVETNQDGTTNGILAPSMKSQEELENEVYQKYDIHPESITYVEAHGTGTALGDPIEFEGLTRAFKKQTTNTNYCGLGSVKTNIGHTVYAAGVAGVQKVLLALQEKIIPPTINYEAKNSLINLENSPFYITDKIQDWTSSAGTPRRAAVSSFGFSGTNAHLVVEEYENKHQKNSSSKEFVIPISAKSEKALERQIINLIDYLEQKPGISISDVAYTWQVGRQPMEFRSVFIADSIADFVSKLKNNKGLVSSNAISAKEKEQFKTFLSNGAGEAYIKYATEHNEYQSLANLWAMGVTVDWNKLYRNNKERPQRISLPTYAFEKERYWLKSNTIIESNSAVQKLHPLLHQRINVAEGNQKFNSIYLGEEHFFRDHIFRNEKILPGVAYLEIAKTAGEKCIEKSITQFKNVLWLQPIWHRDKTIEIETEIIKQGDSLQYVIYSTIATAGVSGQEKQIHGQGELTSTETSAPVKHDIEKIKKSLSKNISRDTFYEKYQEIGLELGASFRGVQHLWFSSSEAISKIELPKGEGYALTPGIMDSALQTCIGINLEKEVTGLLFPFSVEQIDICQPLEENIWSYVRKSKNNKSDEVINYDVDICNQNGEVLIAFQNVLFLPERKTAPQTIPTEEIQLYKAVWKETPISSKRNVEVKRKIIICEAVPEMVPHFNEFLNADIEMIEAASPEVYFEKTIAIIKQVITSKENVEVILVYPINKQLEIEFLSALLKTASLENSKIMTKMIGVAIAFTASNSDALYKIIGNELETTDQEIKYAKGNRNSKQLELVRLSNSKEKTAIKSNGLYVITGGMGSLGRIFATYITNKKAKVILLGRKKLNKSQTDFVESLPNATYMICDIINRQKVQNAVSKIKKEYGQINGIIHTAGITRDSLIQLKTEEEAKSVFAPKMEGVKNLDEVCKNEPLDFMMLFSSIVSELGNIGQSDYTAANAYLNNYALYREQERLLGNRKGKTYSIGWGFWQDGGMRLQEEQIGYLDTQWGMKPMPTDSGLELFETILATASQNLLVAYGDSKRMSTIITNRLVEKKKVENLVEQNSKNIKEKLLDKLHLLIADLLKLDKDRIDRDKDLAVYGVDSILLTELNSELNAYYEIALLPSVFYNNTTIESLAEHLLEEYNLEVHTKHQDSKEDFLEEDSANKNNLSNAKTKEHSLSQLDVSKLQSTIEGSSYLIQFHKIAPEKTSIFIIPGVPGIAYGYYEVAEQFSTYGNCYGITMQGIFDNKKPLDSIAKMAAHNVAEIAKITPPNSEIHLVTHSFGGLISYEMVKQLQLLDIEVKQIFMLDCFPNTLSSNEMEKTVLFLNLFPEIFDKVEIEALKSKVYSILQEKNADRKELLYNFITTNGVTVNQNMFDKLWDVFDVSMSCSYEMDIQHQVPITLAKVKDKVITNEVYDLGWSQYFEEVEVIEVEGDHFSIIREPYCSKWVKEITFYKEKNEQVSLTR</sequence>
<proteinExistence type="predicted"/>
<evidence type="ECO:0000259" key="11">
    <source>
        <dbReference type="PROSITE" id="PS52004"/>
    </source>
</evidence>
<dbReference type="InterPro" id="IPR011032">
    <property type="entry name" value="GroES-like_sf"/>
</dbReference>
<dbReference type="SUPFAM" id="SSF53901">
    <property type="entry name" value="Thiolase-like"/>
    <property type="match status" value="1"/>
</dbReference>
<dbReference type="CDD" id="cd00833">
    <property type="entry name" value="PKS"/>
    <property type="match status" value="1"/>
</dbReference>
<evidence type="ECO:0000313" key="13">
    <source>
        <dbReference type="EMBL" id="MDX6191629.1"/>
    </source>
</evidence>
<dbReference type="Pfam" id="PF21089">
    <property type="entry name" value="PKS_DH_N"/>
    <property type="match status" value="1"/>
</dbReference>
<dbReference type="PROSITE" id="PS50075">
    <property type="entry name" value="CARRIER"/>
    <property type="match status" value="2"/>
</dbReference>
<evidence type="ECO:0000256" key="3">
    <source>
        <dbReference type="ARBA" id="ARBA00022679"/>
    </source>
</evidence>
<dbReference type="InterPro" id="IPR050091">
    <property type="entry name" value="PKS_NRPS_Biosynth_Enz"/>
</dbReference>
<evidence type="ECO:0000313" key="14">
    <source>
        <dbReference type="Proteomes" id="UP001273350"/>
    </source>
</evidence>
<dbReference type="InterPro" id="IPR036736">
    <property type="entry name" value="ACP-like_sf"/>
</dbReference>
<dbReference type="SMART" id="SM00825">
    <property type="entry name" value="PKS_KS"/>
    <property type="match status" value="1"/>
</dbReference>
<dbReference type="SMART" id="SM00822">
    <property type="entry name" value="PKS_KR"/>
    <property type="match status" value="1"/>
</dbReference>
<dbReference type="Pfam" id="PF08659">
    <property type="entry name" value="KR"/>
    <property type="match status" value="1"/>
</dbReference>
<keyword evidence="7" id="KW-0012">Acyltransferase</keyword>
<dbReference type="InterPro" id="IPR049900">
    <property type="entry name" value="PKS_mFAS_DH"/>
</dbReference>
<evidence type="ECO:0000256" key="8">
    <source>
        <dbReference type="PROSITE-ProRule" id="PRU01363"/>
    </source>
</evidence>
<dbReference type="InterPro" id="IPR014031">
    <property type="entry name" value="Ketoacyl_synth_C"/>
</dbReference>
<dbReference type="SUPFAM" id="SSF53474">
    <property type="entry name" value="alpha/beta-Hydrolases"/>
    <property type="match status" value="1"/>
</dbReference>
<dbReference type="InterPro" id="IPR006162">
    <property type="entry name" value="Ppantetheine_attach_site"/>
</dbReference>
<evidence type="ECO:0000256" key="1">
    <source>
        <dbReference type="ARBA" id="ARBA00022450"/>
    </source>
</evidence>
<dbReference type="CDD" id="cd08953">
    <property type="entry name" value="KR_2_SDR_x"/>
    <property type="match status" value="1"/>
</dbReference>
<dbReference type="InterPro" id="IPR013968">
    <property type="entry name" value="PKS_KR"/>
</dbReference>
<evidence type="ECO:0000256" key="9">
    <source>
        <dbReference type="SAM" id="MobiDB-lite"/>
    </source>
</evidence>
<dbReference type="Gene3D" id="1.10.1240.100">
    <property type="match status" value="1"/>
</dbReference>
<evidence type="ECO:0000259" key="10">
    <source>
        <dbReference type="PROSITE" id="PS50075"/>
    </source>
</evidence>
<dbReference type="Pfam" id="PF22621">
    <property type="entry name" value="CurL-like_PKS_C"/>
    <property type="match status" value="1"/>
</dbReference>